<evidence type="ECO:0008006" key="3">
    <source>
        <dbReference type="Google" id="ProtNLM"/>
    </source>
</evidence>
<comment type="caution">
    <text evidence="1">The sequence shown here is derived from an EMBL/GenBank/DDBJ whole genome shotgun (WGS) entry which is preliminary data.</text>
</comment>
<dbReference type="Proteomes" id="UP000309788">
    <property type="component" value="Unassembled WGS sequence"/>
</dbReference>
<dbReference type="OrthoDB" id="9819394at2"/>
<protein>
    <recommendedName>
        <fullName evidence="3">DUF642 domain-containing protein</fullName>
    </recommendedName>
</protein>
<dbReference type="RefSeq" id="WP_138280581.1">
    <property type="nucleotide sequence ID" value="NZ_BMGE01000001.1"/>
</dbReference>
<keyword evidence="2" id="KW-1185">Reference proteome</keyword>
<name>A0A5R9KKZ7_9BACT</name>
<dbReference type="AlphaFoldDB" id="A0A5R9KKZ7"/>
<organism evidence="1 2">
    <name type="scientific">Dyadobacter sediminis</name>
    <dbReference type="NCBI Taxonomy" id="1493691"/>
    <lineage>
        <taxon>Bacteria</taxon>
        <taxon>Pseudomonadati</taxon>
        <taxon>Bacteroidota</taxon>
        <taxon>Cytophagia</taxon>
        <taxon>Cytophagales</taxon>
        <taxon>Spirosomataceae</taxon>
        <taxon>Dyadobacter</taxon>
    </lineage>
</organism>
<dbReference type="EMBL" id="VCEI01000011">
    <property type="protein sequence ID" value="TLU96885.1"/>
    <property type="molecule type" value="Genomic_DNA"/>
</dbReference>
<evidence type="ECO:0000313" key="2">
    <source>
        <dbReference type="Proteomes" id="UP000309788"/>
    </source>
</evidence>
<sequence>MQALLPKLILSRTKTVFIKMVKITKSLSFMASAACLSTMLFMSSCSKEDAVTPAPEATIASVQGANLREYNPIISVQKIHPTIGQLGLGSLPNGYTMTGSNMTAGLSNATYLFGNSAQPWIPATNSLPDLLGRNGTFLTLGATKDNLSGVHVKIKNLFEGKTYKFTYYVSTMAVKYSSDPGQTPYASSFIFSYIAPTSGKNYSISLAGKENQWIANSIELYGNSSTIGDLVIKLLGKNSNATSYGNIFIPENAIQEVK</sequence>
<proteinExistence type="predicted"/>
<evidence type="ECO:0000313" key="1">
    <source>
        <dbReference type="EMBL" id="TLU96885.1"/>
    </source>
</evidence>
<gene>
    <name evidence="1" type="ORF">FEM55_07120</name>
</gene>
<accession>A0A5R9KKZ7</accession>
<reference evidence="1 2" key="1">
    <citation type="submission" date="2019-05" db="EMBL/GenBank/DDBJ databases">
        <authorList>
            <person name="Qu J.-H."/>
        </authorList>
    </citation>
    <scope>NUCLEOTIDE SEQUENCE [LARGE SCALE GENOMIC DNA]</scope>
    <source>
        <strain evidence="1 2">Z12</strain>
    </source>
</reference>